<dbReference type="EMBL" id="CP012154">
    <property type="protein sequence ID" value="AKS41510.1"/>
    <property type="molecule type" value="Genomic_DNA"/>
</dbReference>
<dbReference type="AlphaFoldDB" id="A0A0K0XV18"/>
<reference evidence="1 2" key="1">
    <citation type="submission" date="2015-07" db="EMBL/GenBank/DDBJ databases">
        <authorList>
            <person name="Noorani M."/>
        </authorList>
    </citation>
    <scope>NUCLEOTIDE SEQUENCE [LARGE SCALE GENOMIC DNA]</scope>
    <source>
        <strain evidence="1 2">KCTC 42284</strain>
    </source>
</reference>
<dbReference type="InterPro" id="IPR055876">
    <property type="entry name" value="DUF7453"/>
</dbReference>
<keyword evidence="2" id="KW-1185">Reference proteome</keyword>
<name>A0A0K0XV18_9GAMM</name>
<dbReference type="Pfam" id="PF24251">
    <property type="entry name" value="DUF7453"/>
    <property type="match status" value="1"/>
</dbReference>
<dbReference type="RefSeq" id="WP_156200914.1">
    <property type="nucleotide sequence ID" value="NZ_CP012154.1"/>
</dbReference>
<dbReference type="Proteomes" id="UP000066624">
    <property type="component" value="Chromosome"/>
</dbReference>
<gene>
    <name evidence="1" type="ORF">WM2015_1136</name>
</gene>
<dbReference type="NCBIfam" id="TIGR05002">
    <property type="entry name" value="NxxGxxAF_repeat"/>
    <property type="match status" value="2"/>
</dbReference>
<organism evidence="1 2">
    <name type="scientific">Wenzhouxiangella marina</name>
    <dbReference type="NCBI Taxonomy" id="1579979"/>
    <lineage>
        <taxon>Bacteria</taxon>
        <taxon>Pseudomonadati</taxon>
        <taxon>Pseudomonadota</taxon>
        <taxon>Gammaproteobacteria</taxon>
        <taxon>Chromatiales</taxon>
        <taxon>Wenzhouxiangellaceae</taxon>
        <taxon>Wenzhouxiangella</taxon>
    </lineage>
</organism>
<sequence length="378" mass="39109">MRPRLLMLGLISTFGLASAVLAQSADYRFVRVTPFEPLDTPVPTSIYGPPSLNDMGSVAFTTQRGTDRAVVISDGSTLTTIADTAGPFTAFAQPALNESSQVSFRLILDAGPDAVAFGSAGSISTIAAANSPYDAFGNVTSINNQGTVAFFADIGPNGSTIMTYDGSAFSAIEDETGPFGFFGAADINSGGQVAYLAVADEIVDGVRLRALRFFDGSSASTIADNSGVFSSIGGISLNDSGEIAYVGNRGLEGNELYLFDGLSSQLIATGAGPIAQFGTPALNDAGLIAFSAALDDGRSTINVWQEGTIREIVGTGDTLEGKTIISPSSGLGFVRGGLNDKGAIAFLAVFTDETSAIYRADPVEVFSDRFELNEVARN</sequence>
<proteinExistence type="predicted"/>
<evidence type="ECO:0000313" key="2">
    <source>
        <dbReference type="Proteomes" id="UP000066624"/>
    </source>
</evidence>
<dbReference type="OrthoDB" id="508097at2"/>
<evidence type="ECO:0000313" key="1">
    <source>
        <dbReference type="EMBL" id="AKS41510.1"/>
    </source>
</evidence>
<protein>
    <submittedName>
        <fullName evidence="1">Uncharacterized protein</fullName>
    </submittedName>
</protein>
<dbReference type="SUPFAM" id="SSF82171">
    <property type="entry name" value="DPP6 N-terminal domain-like"/>
    <property type="match status" value="1"/>
</dbReference>
<dbReference type="KEGG" id="wma:WM2015_1136"/>
<accession>A0A0K0XV18</accession>